<accession>A0ABT9U553</accession>
<protein>
    <submittedName>
        <fullName evidence="3">NitT/TauT family transport system substrate-binding protein</fullName>
    </submittedName>
</protein>
<organism evidence="3 4">
    <name type="scientific">Paenibacillus harenae</name>
    <dbReference type="NCBI Taxonomy" id="306543"/>
    <lineage>
        <taxon>Bacteria</taxon>
        <taxon>Bacillati</taxon>
        <taxon>Bacillota</taxon>
        <taxon>Bacilli</taxon>
        <taxon>Bacillales</taxon>
        <taxon>Paenibacillaceae</taxon>
        <taxon>Paenibacillus</taxon>
    </lineage>
</organism>
<evidence type="ECO:0000256" key="1">
    <source>
        <dbReference type="SAM" id="SignalP"/>
    </source>
</evidence>
<evidence type="ECO:0000313" key="3">
    <source>
        <dbReference type="EMBL" id="MDQ0113394.1"/>
    </source>
</evidence>
<reference evidence="3 4" key="1">
    <citation type="submission" date="2023-07" db="EMBL/GenBank/DDBJ databases">
        <title>Sorghum-associated microbial communities from plants grown in Nebraska, USA.</title>
        <authorList>
            <person name="Schachtman D."/>
        </authorList>
    </citation>
    <scope>NUCLEOTIDE SEQUENCE [LARGE SCALE GENOMIC DNA]</scope>
    <source>
        <strain evidence="3 4">CC482</strain>
    </source>
</reference>
<dbReference type="PANTHER" id="PTHR31528">
    <property type="entry name" value="4-AMINO-5-HYDROXYMETHYL-2-METHYLPYRIMIDINE PHOSPHATE SYNTHASE THI11-RELATED"/>
    <property type="match status" value="1"/>
</dbReference>
<dbReference type="Proteomes" id="UP001229346">
    <property type="component" value="Unassembled WGS sequence"/>
</dbReference>
<dbReference type="RefSeq" id="WP_307204591.1">
    <property type="nucleotide sequence ID" value="NZ_JAUSSU010000005.1"/>
</dbReference>
<keyword evidence="1" id="KW-0732">Signal</keyword>
<sequence length="351" mass="37870">MQHFKKGKVLILCLLVAVFVAACGGGGNNNEPTNAPAASDGGANAAADAPAATDVPVEKVKLVLNWFPKAQHGGVYAAQEKGFFKGNGLDVAIEPGGPQVSAIQIVASGAADFGLVHADQMVIARNQGVELVAVAAGLQGSPQALMFHENADIQSFEDLAGRSVFIQPGITYWDFLKSKYDLSKAKEVAYNGQHVNFIADKESVSQAFVTSEPYFLEKEGVKTKTILLSEAGYDPYNIVLFVTKDYLAKNKETVARFVKAFSEGWISYKDSQAEINEVIHAANPNIELDALNFEGEAQTSFVYGGDAAEHGFGYMSEERWSTLITQLADLGLLKEKFDAKEIFTTEFLPVK</sequence>
<comment type="caution">
    <text evidence="3">The sequence shown here is derived from an EMBL/GenBank/DDBJ whole genome shotgun (WGS) entry which is preliminary data.</text>
</comment>
<dbReference type="SUPFAM" id="SSF53850">
    <property type="entry name" value="Periplasmic binding protein-like II"/>
    <property type="match status" value="1"/>
</dbReference>
<proteinExistence type="predicted"/>
<name>A0ABT9U553_PAEHA</name>
<dbReference type="Gene3D" id="3.40.190.10">
    <property type="entry name" value="Periplasmic binding protein-like II"/>
    <property type="match status" value="2"/>
</dbReference>
<feature type="signal peptide" evidence="1">
    <location>
        <begin position="1"/>
        <end position="22"/>
    </location>
</feature>
<feature type="domain" description="SsuA/THI5-like" evidence="2">
    <location>
        <begin position="70"/>
        <end position="268"/>
    </location>
</feature>
<dbReference type="Pfam" id="PF09084">
    <property type="entry name" value="NMT1"/>
    <property type="match status" value="1"/>
</dbReference>
<evidence type="ECO:0000259" key="2">
    <source>
        <dbReference type="Pfam" id="PF09084"/>
    </source>
</evidence>
<dbReference type="PANTHER" id="PTHR31528:SF3">
    <property type="entry name" value="THIAMINE BIOSYNTHESIS PROTEIN HI_0357-RELATED"/>
    <property type="match status" value="1"/>
</dbReference>
<gene>
    <name evidence="3" type="ORF">J2T15_002835</name>
</gene>
<dbReference type="PROSITE" id="PS51257">
    <property type="entry name" value="PROKAR_LIPOPROTEIN"/>
    <property type="match status" value="1"/>
</dbReference>
<keyword evidence="4" id="KW-1185">Reference proteome</keyword>
<dbReference type="InterPro" id="IPR027939">
    <property type="entry name" value="NMT1/THI5"/>
</dbReference>
<dbReference type="InterPro" id="IPR015168">
    <property type="entry name" value="SsuA/THI5"/>
</dbReference>
<dbReference type="EMBL" id="JAUSSU010000005">
    <property type="protein sequence ID" value="MDQ0113394.1"/>
    <property type="molecule type" value="Genomic_DNA"/>
</dbReference>
<feature type="chain" id="PRO_5045487976" evidence="1">
    <location>
        <begin position="23"/>
        <end position="351"/>
    </location>
</feature>
<evidence type="ECO:0000313" key="4">
    <source>
        <dbReference type="Proteomes" id="UP001229346"/>
    </source>
</evidence>